<keyword evidence="2" id="KW-1185">Reference proteome</keyword>
<dbReference type="AlphaFoldDB" id="A0A9X2HSU7"/>
<protein>
    <submittedName>
        <fullName evidence="1">Uncharacterized protein</fullName>
    </submittedName>
</protein>
<dbReference type="EMBL" id="JAMLDX010000014">
    <property type="protein sequence ID" value="MCP3731990.1"/>
    <property type="molecule type" value="Genomic_DNA"/>
</dbReference>
<organism evidence="1 2">
    <name type="scientific">Sphingomonas tagetis</name>
    <dbReference type="NCBI Taxonomy" id="2949092"/>
    <lineage>
        <taxon>Bacteria</taxon>
        <taxon>Pseudomonadati</taxon>
        <taxon>Pseudomonadota</taxon>
        <taxon>Alphaproteobacteria</taxon>
        <taxon>Sphingomonadales</taxon>
        <taxon>Sphingomonadaceae</taxon>
        <taxon>Sphingomonas</taxon>
    </lineage>
</organism>
<evidence type="ECO:0000313" key="2">
    <source>
        <dbReference type="Proteomes" id="UP001139451"/>
    </source>
</evidence>
<sequence>MRDNRVSVKAAAGIIGRSESYLSKRLKADTYLLDLPIEEITRLARFLGVPPSELGG</sequence>
<reference evidence="1" key="1">
    <citation type="submission" date="2022-05" db="EMBL/GenBank/DDBJ databases">
        <title>Sphingomonas sp. strain MG17 Genome sequencing and assembly.</title>
        <authorList>
            <person name="Kim I."/>
        </authorList>
    </citation>
    <scope>NUCLEOTIDE SEQUENCE</scope>
    <source>
        <strain evidence="1">MG17</strain>
    </source>
</reference>
<dbReference type="RefSeq" id="WP_254295041.1">
    <property type="nucleotide sequence ID" value="NZ_JAMLDX010000014.1"/>
</dbReference>
<gene>
    <name evidence="1" type="ORF">M9978_16315</name>
</gene>
<proteinExistence type="predicted"/>
<dbReference type="Proteomes" id="UP001139451">
    <property type="component" value="Unassembled WGS sequence"/>
</dbReference>
<comment type="caution">
    <text evidence="1">The sequence shown here is derived from an EMBL/GenBank/DDBJ whole genome shotgun (WGS) entry which is preliminary data.</text>
</comment>
<evidence type="ECO:0000313" key="1">
    <source>
        <dbReference type="EMBL" id="MCP3731990.1"/>
    </source>
</evidence>
<name>A0A9X2HSU7_9SPHN</name>
<accession>A0A9X2HSU7</accession>